<dbReference type="Gene3D" id="1.10.10.60">
    <property type="entry name" value="Homeodomain-like"/>
    <property type="match status" value="2"/>
</dbReference>
<dbReference type="PROSITE" id="PS51253">
    <property type="entry name" value="HTH_CENPB"/>
    <property type="match status" value="1"/>
</dbReference>
<reference evidence="6" key="1">
    <citation type="submission" date="2015-07" db="EMBL/GenBank/DDBJ databases">
        <title>Transcriptome Assembly of Anthurium amnicola.</title>
        <authorList>
            <person name="Suzuki J."/>
        </authorList>
    </citation>
    <scope>NUCLEOTIDE SEQUENCE</scope>
</reference>
<organism evidence="6">
    <name type="scientific">Anthurium amnicola</name>
    <dbReference type="NCBI Taxonomy" id="1678845"/>
    <lineage>
        <taxon>Eukaryota</taxon>
        <taxon>Viridiplantae</taxon>
        <taxon>Streptophyta</taxon>
        <taxon>Embryophyta</taxon>
        <taxon>Tracheophyta</taxon>
        <taxon>Spermatophyta</taxon>
        <taxon>Magnoliopsida</taxon>
        <taxon>Liliopsida</taxon>
        <taxon>Araceae</taxon>
        <taxon>Pothoideae</taxon>
        <taxon>Potheae</taxon>
        <taxon>Anthurium</taxon>
    </lineage>
</organism>
<evidence type="ECO:0000256" key="1">
    <source>
        <dbReference type="ARBA" id="ARBA00006336"/>
    </source>
</evidence>
<feature type="region of interest" description="Disordered" evidence="4">
    <location>
        <begin position="180"/>
        <end position="199"/>
    </location>
</feature>
<protein>
    <submittedName>
        <fullName evidence="6">Tigger transposable element-derived protein 2</fullName>
    </submittedName>
</protein>
<evidence type="ECO:0000256" key="2">
    <source>
        <dbReference type="ARBA" id="ARBA00022801"/>
    </source>
</evidence>
<dbReference type="InterPro" id="IPR009057">
    <property type="entry name" value="Homeodomain-like_sf"/>
</dbReference>
<dbReference type="AlphaFoldDB" id="A0A1D1Y7S7"/>
<comment type="similarity">
    <text evidence="1">Belongs to the isochorismatase family.</text>
</comment>
<accession>A0A1D1Y7S7</accession>
<dbReference type="EMBL" id="GDJX01017246">
    <property type="protein sequence ID" value="JAT50690.1"/>
    <property type="molecule type" value="Transcribed_RNA"/>
</dbReference>
<dbReference type="SUPFAM" id="SSF52499">
    <property type="entry name" value="Isochorismatase-like hydrolases"/>
    <property type="match status" value="1"/>
</dbReference>
<dbReference type="Gene3D" id="3.40.50.850">
    <property type="entry name" value="Isochorismatase-like"/>
    <property type="match status" value="1"/>
</dbReference>
<dbReference type="GO" id="GO:0003677">
    <property type="term" value="F:DNA binding"/>
    <property type="evidence" value="ECO:0007669"/>
    <property type="project" value="UniProtKB-KW"/>
</dbReference>
<dbReference type="Pfam" id="PF00857">
    <property type="entry name" value="Isochorismatase"/>
    <property type="match status" value="1"/>
</dbReference>
<dbReference type="SMART" id="SM00674">
    <property type="entry name" value="CENPB"/>
    <property type="match status" value="1"/>
</dbReference>
<dbReference type="InterPro" id="IPR006600">
    <property type="entry name" value="HTH_CenpB_DNA-bd_dom"/>
</dbReference>
<dbReference type="InterPro" id="IPR000868">
    <property type="entry name" value="Isochorismatase-like_dom"/>
</dbReference>
<dbReference type="GO" id="GO:0016787">
    <property type="term" value="F:hydrolase activity"/>
    <property type="evidence" value="ECO:0007669"/>
    <property type="project" value="UniProtKB-KW"/>
</dbReference>
<dbReference type="CDD" id="cd00431">
    <property type="entry name" value="cysteine_hydrolases"/>
    <property type="match status" value="1"/>
</dbReference>
<proteinExistence type="inferred from homology"/>
<dbReference type="InterPro" id="IPR050272">
    <property type="entry name" value="Isochorismatase-like_hydrls"/>
</dbReference>
<evidence type="ECO:0000259" key="5">
    <source>
        <dbReference type="PROSITE" id="PS51253"/>
    </source>
</evidence>
<dbReference type="PANTHER" id="PTHR43540">
    <property type="entry name" value="PEROXYUREIDOACRYLATE/UREIDOACRYLATE AMIDOHYDROLASE-RELATED"/>
    <property type="match status" value="1"/>
</dbReference>
<evidence type="ECO:0000256" key="3">
    <source>
        <dbReference type="ARBA" id="ARBA00023125"/>
    </source>
</evidence>
<evidence type="ECO:0000313" key="6">
    <source>
        <dbReference type="EMBL" id="JAT50690.1"/>
    </source>
</evidence>
<keyword evidence="3" id="KW-0238">DNA-binding</keyword>
<evidence type="ECO:0000256" key="4">
    <source>
        <dbReference type="SAM" id="MobiDB-lite"/>
    </source>
</evidence>
<gene>
    <name evidence="6" type="primary">TIGD2_2</name>
    <name evidence="6" type="ORF">g.42756</name>
</gene>
<dbReference type="Pfam" id="PF03221">
    <property type="entry name" value="HTH_Tnp_Tc5"/>
    <property type="match status" value="1"/>
</dbReference>
<dbReference type="InterPro" id="IPR036380">
    <property type="entry name" value="Isochorismatase-like_sf"/>
</dbReference>
<keyword evidence="2" id="KW-0378">Hydrolase</keyword>
<sequence length="441" mass="49279">MPQEQKQKKKRVPITALTKQQICLKKRENLKLRDEDLAKEYGLDRSTITKILKQRDKWLAIDPNSNYAKQKTQKSPKFPRIEESLSQWLSINIGNGNSVSDAQLQEKALEFAQSFGLRNEFQASNGWISKFKNRHQFRSNEGQGASEVSLQVNSQSVPISGTAVISPPEQSNFNNTVSIPPNSHFSSNPSIATSSRTNGTNMLTLGNASSSQHYIQYGAGASTPMVTSFPHSRMYPITTITPPSVMPENAAFIFCDYQNDVVGMYQTTNILNQFLINSKALFQEVHQAKQKKNINSFSVGFSFRPGYPEVNSNNRYIEKLKTSGRLIEGTKGAEFIDGMIPREDDIVIKKRRVDAFYNTDLQLILQLRGIRHIILSGIGTGDVILSTCRSAADRDLNVTVVRECCFDGSEVVQNILLNELFPNQGVMVASLEEIVTGLRMA</sequence>
<dbReference type="PANTHER" id="PTHR43540:SF1">
    <property type="entry name" value="ISOCHORISMATASE HYDROLASE"/>
    <property type="match status" value="1"/>
</dbReference>
<dbReference type="SUPFAM" id="SSF46689">
    <property type="entry name" value="Homeodomain-like"/>
    <property type="match status" value="2"/>
</dbReference>
<name>A0A1D1Y7S7_9ARAE</name>
<feature type="domain" description="HTH CENPB-type" evidence="5">
    <location>
        <begin position="69"/>
        <end position="141"/>
    </location>
</feature>